<dbReference type="Proteomes" id="UP000286641">
    <property type="component" value="Unplaced"/>
</dbReference>
<reference evidence="3" key="2">
    <citation type="submission" date="2025-08" db="UniProtKB">
        <authorList>
            <consortium name="RefSeq"/>
        </authorList>
    </citation>
    <scope>IDENTIFICATION</scope>
    <source>
        <tissue evidence="3">Blood</tissue>
    </source>
</reference>
<feature type="compositionally biased region" description="Basic and acidic residues" evidence="1">
    <location>
        <begin position="188"/>
        <end position="199"/>
    </location>
</feature>
<protein>
    <submittedName>
        <fullName evidence="3">Proline-rich proteoglycan 2-like</fullName>
    </submittedName>
</protein>
<feature type="compositionally biased region" description="Low complexity" evidence="1">
    <location>
        <begin position="144"/>
        <end position="169"/>
    </location>
</feature>
<keyword evidence="2" id="KW-1185">Reference proteome</keyword>
<evidence type="ECO:0000256" key="1">
    <source>
        <dbReference type="SAM" id="MobiDB-lite"/>
    </source>
</evidence>
<feature type="region of interest" description="Disordered" evidence="1">
    <location>
        <begin position="28"/>
        <end position="204"/>
    </location>
</feature>
<organism evidence="2 3">
    <name type="scientific">Callorhinus ursinus</name>
    <name type="common">Northern fur seal</name>
    <dbReference type="NCBI Taxonomy" id="34884"/>
    <lineage>
        <taxon>Eukaryota</taxon>
        <taxon>Metazoa</taxon>
        <taxon>Chordata</taxon>
        <taxon>Craniata</taxon>
        <taxon>Vertebrata</taxon>
        <taxon>Euteleostomi</taxon>
        <taxon>Mammalia</taxon>
        <taxon>Eutheria</taxon>
        <taxon>Laurasiatheria</taxon>
        <taxon>Carnivora</taxon>
        <taxon>Caniformia</taxon>
        <taxon>Pinnipedia</taxon>
        <taxon>Otariidae</taxon>
        <taxon>Callorhinus</taxon>
    </lineage>
</organism>
<dbReference type="RefSeq" id="XP_025747344.1">
    <property type="nucleotide sequence ID" value="XM_025891559.1"/>
</dbReference>
<name>A0A3Q7QNT1_CALUR</name>
<feature type="compositionally biased region" description="Pro residues" evidence="1">
    <location>
        <begin position="90"/>
        <end position="105"/>
    </location>
</feature>
<accession>A0A3Q7QNT1</accession>
<sequence>MGAHCQVQPGVMGAHGQVQPGVMGAYCQARPRGAGDTGSGSHWPGRSLQPQPGARFPGAAAGGAERRGPELPRSQAAGGAQRGHRLLRPQAPPLPPPPPSRPPARPIGSPRPSTTGPLVWPAEAERDLREPWRPPTWGKRDSWDPALPRAAAASLRDGDAGARAAGAEAPFLPEGKERRKPSGCSRSKRAEAPAREARGWRRRRRRRREVRVIPGRRAFHLQAERGCGCQLHKSGGGGGGGRGAPGALWQWREDPDPGTLGARLHLFGPRCRHLE</sequence>
<evidence type="ECO:0000313" key="3">
    <source>
        <dbReference type="RefSeq" id="XP_025747344.1"/>
    </source>
</evidence>
<feature type="compositionally biased region" description="Basic and acidic residues" evidence="1">
    <location>
        <begin position="123"/>
        <end position="143"/>
    </location>
</feature>
<evidence type="ECO:0000313" key="2">
    <source>
        <dbReference type="Proteomes" id="UP000286641"/>
    </source>
</evidence>
<feature type="compositionally biased region" description="Low complexity" evidence="1">
    <location>
        <begin position="52"/>
        <end position="63"/>
    </location>
</feature>
<gene>
    <name evidence="3" type="primary">LOC112838757</name>
</gene>
<reference key="1">
    <citation type="submission" date="2019-01" db="UniProtKB">
        <authorList>
            <consortium name="RefSeq"/>
        </authorList>
    </citation>
    <scope>IDENTIFICATION</scope>
</reference>
<dbReference type="InParanoid" id="A0A3Q7QNT1"/>
<proteinExistence type="predicted"/>
<dbReference type="AlphaFoldDB" id="A0A3Q7QNT1"/>